<dbReference type="EMBL" id="JABCKI010000039">
    <property type="protein sequence ID" value="KAG5653679.1"/>
    <property type="molecule type" value="Genomic_DNA"/>
</dbReference>
<protein>
    <recommendedName>
        <fullName evidence="5">Aldolase</fullName>
    </recommendedName>
</protein>
<dbReference type="GO" id="GO:0005975">
    <property type="term" value="P:carbohydrate metabolic process"/>
    <property type="evidence" value="ECO:0007669"/>
    <property type="project" value="InterPro"/>
</dbReference>
<dbReference type="OrthoDB" id="1711136at2759"/>
<evidence type="ECO:0000256" key="1">
    <source>
        <dbReference type="ARBA" id="ARBA00023270"/>
    </source>
</evidence>
<gene>
    <name evidence="3" type="ORF">H0H81_011431</name>
</gene>
<dbReference type="InterPro" id="IPR019825">
    <property type="entry name" value="Lectin_legB_Mn/Ca_BS"/>
</dbReference>
<dbReference type="Gene3D" id="3.20.20.70">
    <property type="entry name" value="Aldolase class I"/>
    <property type="match status" value="1"/>
</dbReference>
<evidence type="ECO:0000313" key="4">
    <source>
        <dbReference type="Proteomes" id="UP000717328"/>
    </source>
</evidence>
<dbReference type="GO" id="GO:0009052">
    <property type="term" value="P:pentose-phosphate shunt, non-oxidative branch"/>
    <property type="evidence" value="ECO:0007669"/>
    <property type="project" value="TreeGrafter"/>
</dbReference>
<reference evidence="3" key="1">
    <citation type="submission" date="2021-02" db="EMBL/GenBank/DDBJ databases">
        <authorList>
            <person name="Nieuwenhuis M."/>
            <person name="Van De Peppel L.J.J."/>
        </authorList>
    </citation>
    <scope>NUCLEOTIDE SEQUENCE</scope>
    <source>
        <strain evidence="3">D49</strain>
    </source>
</reference>
<dbReference type="PROSITE" id="PS00307">
    <property type="entry name" value="LECTIN_LEGUME_BETA"/>
    <property type="match status" value="1"/>
</dbReference>
<dbReference type="PANTHER" id="PTHR10683:SF39">
    <property type="entry name" value="TRANSALDOLASE"/>
    <property type="match status" value="1"/>
</dbReference>
<dbReference type="GO" id="GO:0004801">
    <property type="term" value="F:transaldolase activity"/>
    <property type="evidence" value="ECO:0007669"/>
    <property type="project" value="TreeGrafter"/>
</dbReference>
<dbReference type="InterPro" id="IPR001585">
    <property type="entry name" value="TAL/FSA"/>
</dbReference>
<organism evidence="3 4">
    <name type="scientific">Sphagnurus paluster</name>
    <dbReference type="NCBI Taxonomy" id="117069"/>
    <lineage>
        <taxon>Eukaryota</taxon>
        <taxon>Fungi</taxon>
        <taxon>Dikarya</taxon>
        <taxon>Basidiomycota</taxon>
        <taxon>Agaricomycotina</taxon>
        <taxon>Agaricomycetes</taxon>
        <taxon>Agaricomycetidae</taxon>
        <taxon>Agaricales</taxon>
        <taxon>Tricholomatineae</taxon>
        <taxon>Lyophyllaceae</taxon>
        <taxon>Sphagnurus</taxon>
    </lineage>
</organism>
<dbReference type="AlphaFoldDB" id="A0A9P7GN40"/>
<dbReference type="PANTHER" id="PTHR10683">
    <property type="entry name" value="TRANSALDOLASE"/>
    <property type="match status" value="1"/>
</dbReference>
<evidence type="ECO:0000256" key="2">
    <source>
        <dbReference type="SAM" id="SignalP"/>
    </source>
</evidence>
<accession>A0A9P7GN40</accession>
<comment type="caution">
    <text evidence="3">The sequence shown here is derived from an EMBL/GenBank/DDBJ whole genome shotgun (WGS) entry which is preliminary data.</text>
</comment>
<feature type="signal peptide" evidence="2">
    <location>
        <begin position="1"/>
        <end position="28"/>
    </location>
</feature>
<keyword evidence="2" id="KW-0732">Signal</keyword>
<sequence length="366" mass="39622">MTSPHSSLLAQLCTLVAVDFDSMDPAAAQRHGASTFTDMTSNQAIAYAQATQPENADLVGEAVKYVRALYPNPEEQPEPAVYLREVIDVASVRMAMLVYPHLTGRVLVQISPAFAYDTEQTIAQAKRLVSLFDEHGIQRSRVCIKIPSTPESLLACRALSSPPSGSHETPIHTLATGVFCLAQARAAVQAGCSYVAPYFNDSLELRVHFESGMWKAYEDPVTQHPMSSVIASIIAALKGSGTLVMPARDCPVCGSIITESEVIALVRLRPDHITISASVLDKLAASPAVPDVLLSPFTIESLEDTTTHVDYLAGGGALLRDALEQDPDVSRRVVDALELFGACERRLMEYVRSRKLGVEWDGVTGW</sequence>
<dbReference type="InterPro" id="IPR013785">
    <property type="entry name" value="Aldolase_TIM"/>
</dbReference>
<dbReference type="Proteomes" id="UP000717328">
    <property type="component" value="Unassembled WGS sequence"/>
</dbReference>
<dbReference type="SUPFAM" id="SSF51569">
    <property type="entry name" value="Aldolase"/>
    <property type="match status" value="1"/>
</dbReference>
<reference evidence="3" key="2">
    <citation type="submission" date="2021-10" db="EMBL/GenBank/DDBJ databases">
        <title>Phylogenomics reveals ancestral predisposition of the termite-cultivated fungus Termitomyces towards a domesticated lifestyle.</title>
        <authorList>
            <person name="Auxier B."/>
            <person name="Grum-Grzhimaylo A."/>
            <person name="Cardenas M.E."/>
            <person name="Lodge J.D."/>
            <person name="Laessoe T."/>
            <person name="Pedersen O."/>
            <person name="Smith M.E."/>
            <person name="Kuyper T.W."/>
            <person name="Franco-Molano E.A."/>
            <person name="Baroni T.J."/>
            <person name="Aanen D.K."/>
        </authorList>
    </citation>
    <scope>NUCLEOTIDE SEQUENCE</scope>
    <source>
        <strain evidence="3">D49</strain>
    </source>
</reference>
<keyword evidence="1" id="KW-0704">Schiff base</keyword>
<proteinExistence type="predicted"/>
<evidence type="ECO:0000313" key="3">
    <source>
        <dbReference type="EMBL" id="KAG5653679.1"/>
    </source>
</evidence>
<dbReference type="Pfam" id="PF00923">
    <property type="entry name" value="TAL_FSA"/>
    <property type="match status" value="1"/>
</dbReference>
<name>A0A9P7GN40_9AGAR</name>
<keyword evidence="4" id="KW-1185">Reference proteome</keyword>
<evidence type="ECO:0008006" key="5">
    <source>
        <dbReference type="Google" id="ProtNLM"/>
    </source>
</evidence>
<feature type="chain" id="PRO_5040310988" description="Aldolase" evidence="2">
    <location>
        <begin position="29"/>
        <end position="366"/>
    </location>
</feature>